<comment type="subcellular location">
    <subcellularLocation>
        <location evidence="10">Cell inner membrane</location>
        <topology evidence="10">Single-pass membrane protein</topology>
    </subcellularLocation>
    <subcellularLocation>
        <location evidence="1">Cell membrane</location>
        <topology evidence="1">Single-pass membrane protein</topology>
    </subcellularLocation>
</comment>
<evidence type="ECO:0000256" key="6">
    <source>
        <dbReference type="ARBA" id="ARBA00022692"/>
    </source>
</evidence>
<evidence type="ECO:0000256" key="5">
    <source>
        <dbReference type="ARBA" id="ARBA00022618"/>
    </source>
</evidence>
<comment type="function">
    <text evidence="10">Part of the Tol-Pal system, which plays a role in outer membrane invagination during cell division and is important for maintaining outer membrane integrity.</text>
</comment>
<keyword evidence="5 10" id="KW-0132">Cell division</keyword>
<dbReference type="GO" id="GO:0005886">
    <property type="term" value="C:plasma membrane"/>
    <property type="evidence" value="ECO:0007669"/>
    <property type="project" value="UniProtKB-SubCell"/>
</dbReference>
<evidence type="ECO:0000256" key="4">
    <source>
        <dbReference type="ARBA" id="ARBA00022519"/>
    </source>
</evidence>
<protein>
    <recommendedName>
        <fullName evidence="10">Tol-Pal system protein TolR</fullName>
    </recommendedName>
</protein>
<dbReference type="Gene3D" id="3.30.420.270">
    <property type="match status" value="1"/>
</dbReference>
<evidence type="ECO:0000256" key="9">
    <source>
        <dbReference type="ARBA" id="ARBA00023306"/>
    </source>
</evidence>
<dbReference type="GO" id="GO:0051301">
    <property type="term" value="P:cell division"/>
    <property type="evidence" value="ECO:0007669"/>
    <property type="project" value="UniProtKB-UniRule"/>
</dbReference>
<keyword evidence="9 10" id="KW-0131">Cell cycle</keyword>
<evidence type="ECO:0000256" key="2">
    <source>
        <dbReference type="ARBA" id="ARBA00005811"/>
    </source>
</evidence>
<evidence type="ECO:0000313" key="11">
    <source>
        <dbReference type="EMBL" id="SUX21799.1"/>
    </source>
</evidence>
<keyword evidence="4 10" id="KW-0997">Cell inner membrane</keyword>
<feature type="transmembrane region" description="Helical" evidence="10">
    <location>
        <begin position="15"/>
        <end position="36"/>
    </location>
</feature>
<dbReference type="InterPro" id="IPR014168">
    <property type="entry name" value="Tol-Pal_TolR"/>
</dbReference>
<keyword evidence="8 10" id="KW-0472">Membrane</keyword>
<dbReference type="RefSeq" id="WP_006986159.1">
    <property type="nucleotide sequence ID" value="NZ_CABMOK010000124.1"/>
</dbReference>
<dbReference type="PANTHER" id="PTHR30558">
    <property type="entry name" value="EXBD MEMBRANE COMPONENT OF PMF-DRIVEN MACROMOLECULE IMPORT SYSTEM"/>
    <property type="match status" value="1"/>
</dbReference>
<dbReference type="Pfam" id="PF02472">
    <property type="entry name" value="ExbD"/>
    <property type="match status" value="1"/>
</dbReference>
<keyword evidence="12" id="KW-1185">Reference proteome</keyword>
<dbReference type="HAMAP" id="MF_02203">
    <property type="entry name" value="TolR"/>
    <property type="match status" value="1"/>
</dbReference>
<reference evidence="11 12" key="1">
    <citation type="submission" date="2018-06" db="EMBL/GenBank/DDBJ databases">
        <authorList>
            <consortium name="Pathogen Informatics"/>
            <person name="Doyle S."/>
        </authorList>
    </citation>
    <scope>NUCLEOTIDE SEQUENCE [LARGE SCALE GENOMIC DNA]</scope>
    <source>
        <strain evidence="11 12">NCTC13294</strain>
    </source>
</reference>
<dbReference type="OrthoDB" id="9798629at2"/>
<evidence type="ECO:0000256" key="1">
    <source>
        <dbReference type="ARBA" id="ARBA00004162"/>
    </source>
</evidence>
<evidence type="ECO:0000256" key="8">
    <source>
        <dbReference type="ARBA" id="ARBA00023136"/>
    </source>
</evidence>
<keyword evidence="7 10" id="KW-1133">Transmembrane helix</keyword>
<organism evidence="11 12">
    <name type="scientific">Cardiobacterium valvarum</name>
    <dbReference type="NCBI Taxonomy" id="194702"/>
    <lineage>
        <taxon>Bacteria</taxon>
        <taxon>Pseudomonadati</taxon>
        <taxon>Pseudomonadota</taxon>
        <taxon>Gammaproteobacteria</taxon>
        <taxon>Cardiobacteriales</taxon>
        <taxon>Cardiobacteriaceae</taxon>
        <taxon>Cardiobacterium</taxon>
    </lineage>
</organism>
<dbReference type="GO" id="GO:0022857">
    <property type="term" value="F:transmembrane transporter activity"/>
    <property type="evidence" value="ECO:0007669"/>
    <property type="project" value="InterPro"/>
</dbReference>
<sequence>MSRNRRHKLKAEMNVVPYIDVMLVLLVIFMIAAPLIHQQSIEIDLPDTSSDTLEMPADAGNDTLPLILSVDASGSYYLNRGNGKQPLLPEDVTALTAQALAEHPDLPVLVQGDTNANYNRVIDGIVLLQQGGAKKVGLVTEQPPENGAGRAQ</sequence>
<evidence type="ECO:0000313" key="12">
    <source>
        <dbReference type="Proteomes" id="UP000254572"/>
    </source>
</evidence>
<dbReference type="Proteomes" id="UP000254572">
    <property type="component" value="Unassembled WGS sequence"/>
</dbReference>
<dbReference type="PANTHER" id="PTHR30558:SF7">
    <property type="entry name" value="TOL-PAL SYSTEM PROTEIN TOLR"/>
    <property type="match status" value="1"/>
</dbReference>
<gene>
    <name evidence="10 11" type="primary">tolR</name>
    <name evidence="11" type="ORF">NCTC13294_01098</name>
</gene>
<evidence type="ECO:0000256" key="3">
    <source>
        <dbReference type="ARBA" id="ARBA00022475"/>
    </source>
</evidence>
<dbReference type="InterPro" id="IPR003400">
    <property type="entry name" value="ExbD"/>
</dbReference>
<name>A0A381E5N5_9GAMM</name>
<dbReference type="EMBL" id="UFUW01000001">
    <property type="protein sequence ID" value="SUX21799.1"/>
    <property type="molecule type" value="Genomic_DNA"/>
</dbReference>
<keyword evidence="6 10" id="KW-0812">Transmembrane</keyword>
<comment type="subunit">
    <text evidence="10">The Tol-Pal system is composed of five core proteins: the inner membrane proteins TolA, TolQ and TolR, the periplasmic protein TolB and the outer membrane protein Pal. They form a network linking the inner and outer membranes and the peptidoglycan layer.</text>
</comment>
<proteinExistence type="inferred from homology"/>
<accession>A0A381E5N5</accession>
<comment type="similarity">
    <text evidence="2 10">Belongs to the ExbD/TolR family.</text>
</comment>
<evidence type="ECO:0000256" key="7">
    <source>
        <dbReference type="ARBA" id="ARBA00022989"/>
    </source>
</evidence>
<keyword evidence="3 10" id="KW-1003">Cell membrane</keyword>
<dbReference type="AlphaFoldDB" id="A0A381E5N5"/>
<evidence type="ECO:0000256" key="10">
    <source>
        <dbReference type="HAMAP-Rule" id="MF_02203"/>
    </source>
</evidence>
<dbReference type="GO" id="GO:0015031">
    <property type="term" value="P:protein transport"/>
    <property type="evidence" value="ECO:0007669"/>
    <property type="project" value="InterPro"/>
</dbReference>